<dbReference type="GO" id="GO:0016020">
    <property type="term" value="C:membrane"/>
    <property type="evidence" value="ECO:0007669"/>
    <property type="project" value="UniProtKB-SubCell"/>
</dbReference>
<organism evidence="13 14">
    <name type="scientific">Cephalotus follicularis</name>
    <name type="common">Albany pitcher plant</name>
    <dbReference type="NCBI Taxonomy" id="3775"/>
    <lineage>
        <taxon>Eukaryota</taxon>
        <taxon>Viridiplantae</taxon>
        <taxon>Streptophyta</taxon>
        <taxon>Embryophyta</taxon>
        <taxon>Tracheophyta</taxon>
        <taxon>Spermatophyta</taxon>
        <taxon>Magnoliopsida</taxon>
        <taxon>eudicotyledons</taxon>
        <taxon>Gunneridae</taxon>
        <taxon>Pentapetalae</taxon>
        <taxon>rosids</taxon>
        <taxon>fabids</taxon>
        <taxon>Oxalidales</taxon>
        <taxon>Cephalotaceae</taxon>
        <taxon>Cephalotus</taxon>
    </lineage>
</organism>
<evidence type="ECO:0000256" key="3">
    <source>
        <dbReference type="ARBA" id="ARBA00022603"/>
    </source>
</evidence>
<evidence type="ECO:0000256" key="7">
    <source>
        <dbReference type="ARBA" id="ARBA00022989"/>
    </source>
</evidence>
<gene>
    <name evidence="13" type="ORF">CFOL_v3_07101</name>
</gene>
<dbReference type="FunFam" id="3.40.50.150:FF:000119">
    <property type="entry name" value="probable pectin methyltransferase QUA2"/>
    <property type="match status" value="1"/>
</dbReference>
<comment type="caution">
    <text evidence="13">The sequence shown here is derived from an EMBL/GenBank/DDBJ whole genome shotgun (WGS) entry which is preliminary data.</text>
</comment>
<dbReference type="Gene3D" id="3.40.50.150">
    <property type="entry name" value="Vaccinia Virus protein VP39"/>
    <property type="match status" value="1"/>
</dbReference>
<evidence type="ECO:0000313" key="14">
    <source>
        <dbReference type="Proteomes" id="UP000187406"/>
    </source>
</evidence>
<name>A0A1Q3B731_CEPFO</name>
<dbReference type="PANTHER" id="PTHR10108">
    <property type="entry name" value="SAM-DEPENDENT METHYLTRANSFERASE"/>
    <property type="match status" value="1"/>
</dbReference>
<dbReference type="GO" id="GO:0005737">
    <property type="term" value="C:cytoplasm"/>
    <property type="evidence" value="ECO:0007669"/>
    <property type="project" value="TreeGrafter"/>
</dbReference>
<dbReference type="GO" id="GO:0032259">
    <property type="term" value="P:methylation"/>
    <property type="evidence" value="ECO:0007669"/>
    <property type="project" value="UniProtKB-KW"/>
</dbReference>
<dbReference type="STRING" id="3775.A0A1Q3B731"/>
<proteinExistence type="inferred from homology"/>
<evidence type="ECO:0000256" key="5">
    <source>
        <dbReference type="ARBA" id="ARBA00022692"/>
    </source>
</evidence>
<dbReference type="InterPro" id="IPR029063">
    <property type="entry name" value="SAM-dependent_MTases_sf"/>
</dbReference>
<feature type="compositionally biased region" description="Basic and acidic residues" evidence="12">
    <location>
        <begin position="25"/>
        <end position="38"/>
    </location>
</feature>
<evidence type="ECO:0000256" key="9">
    <source>
        <dbReference type="ARBA" id="ARBA00023180"/>
    </source>
</evidence>
<dbReference type="FunCoup" id="A0A1Q3B731">
    <property type="interactions" value="1997"/>
</dbReference>
<evidence type="ECO:0000256" key="4">
    <source>
        <dbReference type="ARBA" id="ARBA00022679"/>
    </source>
</evidence>
<evidence type="ECO:0000313" key="13">
    <source>
        <dbReference type="EMBL" id="GAV63583.1"/>
    </source>
</evidence>
<keyword evidence="9 11" id="KW-0325">Glycoprotein</keyword>
<accession>A0A1Q3B731</accession>
<keyword evidence="4 11" id="KW-0808">Transferase</keyword>
<dbReference type="GO" id="GO:0012505">
    <property type="term" value="C:endomembrane system"/>
    <property type="evidence" value="ECO:0007669"/>
    <property type="project" value="UniProtKB-SubCell"/>
</dbReference>
<evidence type="ECO:0000256" key="2">
    <source>
        <dbReference type="ARBA" id="ARBA00008361"/>
    </source>
</evidence>
<feature type="transmembrane region" description="Helical" evidence="11">
    <location>
        <begin position="88"/>
        <end position="111"/>
    </location>
</feature>
<dbReference type="GO" id="GO:0008168">
    <property type="term" value="F:methyltransferase activity"/>
    <property type="evidence" value="ECO:0007669"/>
    <property type="project" value="UniProtKB-UniRule"/>
</dbReference>
<dbReference type="EMBL" id="BDDD01000311">
    <property type="protein sequence ID" value="GAV63583.1"/>
    <property type="molecule type" value="Genomic_DNA"/>
</dbReference>
<dbReference type="EC" id="2.1.1.-" evidence="11"/>
<keyword evidence="5 11" id="KW-0812">Transmembrane</keyword>
<evidence type="ECO:0000256" key="8">
    <source>
        <dbReference type="ARBA" id="ARBA00023136"/>
    </source>
</evidence>
<dbReference type="SUPFAM" id="SSF53335">
    <property type="entry name" value="S-adenosyl-L-methionine-dependent methyltransferases"/>
    <property type="match status" value="2"/>
</dbReference>
<comment type="subcellular location">
    <subcellularLocation>
        <location evidence="10">Endomembrane system</location>
        <topology evidence="10">Single-pass membrane protein</topology>
    </subcellularLocation>
    <subcellularLocation>
        <location evidence="1 11">Membrane</location>
        <topology evidence="1 11">Single-pass type II membrane protein</topology>
    </subcellularLocation>
</comment>
<dbReference type="OrthoDB" id="2013972at2759"/>
<sequence>MSRPLHRAVSGMRISGNSNDLLDSQMKDKTEKEDLERRNSSEQSFLSLGFLFRLLFPDTNSPSKIGIGENGFASDPLSSGNPRSRLKLALLFLKCSLALIVVFALAGSFWWTISFSTMSRSHIFHGYRRLQEQLVSDLWDIGELSLGSSRLKELDFCSPESENYVPCFNVSEKLDLGYSEGNEYDRHCENGPRKNCLVLPPLKYRVPLRWPTGRDVIWVANVKITAQEVLSSGSLTKRMMMLEEEQISFRSASLIFDGVEDYSHQIAEMIGLRNESNLIQSGIRTILDIGCGYGSFGAHLFSKQLLTMCIANYEPSGSQVQLTLERGLPAMIGSFTSKQLSYPSLSFDMLHCARCGIDWDQKDGILLIEVDRVLKPGGYFVWTSPLTNPQGFLRNKKNKKRWNFVCGFAANLCWELLSQQDETVVWKKTSKMSCYSSRKPGSVPSLCSKGQDVESPYYRPLQACIGGTHSRRWIPIEERTTWPSRANLNNNELALYGLHSEEFSEDSESWRKAVSNYWSLLSPVIFSDHPKRPGNEDPSPPYNMLRNVLDMNAHFGGFNSALLEAGKSVWVMNVVPTSGLNYLPLILDRGFVGVLHDWCEAFPTYPRTYDMVHAEGLLSLESGHRRRCTLLDIFTEIDRLLRPEGWIIIRDAAPLVESARTLTTRLKWDARVIEIDSNSDEKLLICQKPFFKKQAN</sequence>
<keyword evidence="3 11" id="KW-0489">Methyltransferase</keyword>
<dbReference type="InterPro" id="IPR004159">
    <property type="entry name" value="Put_SAM_MeTrfase"/>
</dbReference>
<dbReference type="Pfam" id="PF03141">
    <property type="entry name" value="Methyltransf_29"/>
    <property type="match status" value="1"/>
</dbReference>
<protein>
    <recommendedName>
        <fullName evidence="11">Methyltransferase</fullName>
        <ecNumber evidence="11">2.1.1.-</ecNumber>
    </recommendedName>
</protein>
<keyword evidence="7 11" id="KW-1133">Transmembrane helix</keyword>
<dbReference type="AlphaFoldDB" id="A0A1Q3B731"/>
<evidence type="ECO:0000256" key="6">
    <source>
        <dbReference type="ARBA" id="ARBA00022968"/>
    </source>
</evidence>
<dbReference type="InParanoid" id="A0A1Q3B731"/>
<keyword evidence="8 11" id="KW-0472">Membrane</keyword>
<evidence type="ECO:0000256" key="10">
    <source>
        <dbReference type="ARBA" id="ARBA00037847"/>
    </source>
</evidence>
<reference evidence="14" key="1">
    <citation type="submission" date="2016-04" db="EMBL/GenBank/DDBJ databases">
        <title>Cephalotus genome sequencing.</title>
        <authorList>
            <person name="Fukushima K."/>
            <person name="Hasebe M."/>
            <person name="Fang X."/>
        </authorList>
    </citation>
    <scope>NUCLEOTIDE SEQUENCE [LARGE SCALE GENOMIC DNA]</scope>
    <source>
        <strain evidence="14">cv. St1</strain>
    </source>
</reference>
<evidence type="ECO:0000256" key="11">
    <source>
        <dbReference type="RuleBase" id="RU366043"/>
    </source>
</evidence>
<keyword evidence="6 11" id="KW-0735">Signal-anchor</keyword>
<evidence type="ECO:0000256" key="1">
    <source>
        <dbReference type="ARBA" id="ARBA00004606"/>
    </source>
</evidence>
<dbReference type="PANTHER" id="PTHR10108:SF899">
    <property type="entry name" value="PECTIN METHYLTRANSFERASE QUA2-RELATED"/>
    <property type="match status" value="1"/>
</dbReference>
<feature type="region of interest" description="Disordered" evidence="12">
    <location>
        <begin position="1"/>
        <end position="38"/>
    </location>
</feature>
<comment type="similarity">
    <text evidence="2 11">Belongs to the methyltransferase superfamily.</text>
</comment>
<keyword evidence="14" id="KW-1185">Reference proteome</keyword>
<evidence type="ECO:0000256" key="12">
    <source>
        <dbReference type="SAM" id="MobiDB-lite"/>
    </source>
</evidence>
<dbReference type="Proteomes" id="UP000187406">
    <property type="component" value="Unassembled WGS sequence"/>
</dbReference>